<dbReference type="EMBL" id="JYDH01000034">
    <property type="protein sequence ID" value="KRY37354.1"/>
    <property type="molecule type" value="Genomic_DNA"/>
</dbReference>
<organism evidence="1 2">
    <name type="scientific">Trichinella spiralis</name>
    <name type="common">Trichina worm</name>
    <dbReference type="NCBI Taxonomy" id="6334"/>
    <lineage>
        <taxon>Eukaryota</taxon>
        <taxon>Metazoa</taxon>
        <taxon>Ecdysozoa</taxon>
        <taxon>Nematoda</taxon>
        <taxon>Enoplea</taxon>
        <taxon>Dorylaimia</taxon>
        <taxon>Trichinellida</taxon>
        <taxon>Trichinellidae</taxon>
        <taxon>Trichinella</taxon>
    </lineage>
</organism>
<gene>
    <name evidence="1" type="ORF">T01_14979</name>
</gene>
<reference evidence="1 2" key="1">
    <citation type="submission" date="2015-01" db="EMBL/GenBank/DDBJ databases">
        <title>Evolution of Trichinella species and genotypes.</title>
        <authorList>
            <person name="Korhonen P.K."/>
            <person name="Edoardo P."/>
            <person name="Giuseppe L.R."/>
            <person name="Gasser R.B."/>
        </authorList>
    </citation>
    <scope>NUCLEOTIDE SEQUENCE [LARGE SCALE GENOMIC DNA]</scope>
    <source>
        <strain evidence="1">ISS3</strain>
    </source>
</reference>
<protein>
    <submittedName>
        <fullName evidence="1">Uncharacterized protein</fullName>
    </submittedName>
</protein>
<dbReference type="AlphaFoldDB" id="A0A0V1BK79"/>
<comment type="caution">
    <text evidence="1">The sequence shown here is derived from an EMBL/GenBank/DDBJ whole genome shotgun (WGS) entry which is preliminary data.</text>
</comment>
<proteinExistence type="predicted"/>
<dbReference type="InParanoid" id="A0A0V1BK79"/>
<dbReference type="Proteomes" id="UP000054776">
    <property type="component" value="Unassembled WGS sequence"/>
</dbReference>
<evidence type="ECO:0000313" key="2">
    <source>
        <dbReference type="Proteomes" id="UP000054776"/>
    </source>
</evidence>
<accession>A0A0V1BK79</accession>
<keyword evidence="2" id="KW-1185">Reference proteome</keyword>
<evidence type="ECO:0000313" key="1">
    <source>
        <dbReference type="EMBL" id="KRY37354.1"/>
    </source>
</evidence>
<name>A0A0V1BK79_TRISP</name>
<sequence length="274" mass="30536">MVLKSSFQKILTRMQSTLSESLGIYPGQIIICRTISCASIFRTITRCRLLTSTLCLLNLQVVQWKVGQFASSSGDLVEVGSAFIDHVDVPFGGSSIRKTSLRRVRKDKSKITISSTEPASQSDTAVASDTLSGRLFGVSDLFQRPMVSISKQQYIVTGRSAGSITILPQQDVMSRLKKFSTGRQTGRQEFPLKLENWQSCLGCFSSSNLFRNKEHIPASMSAEMHLHHGGTKCCVQIFSRLVVKNLFIGKRLLLFYFSLKLHHSSPKALTDRHE</sequence>
<dbReference type="OrthoDB" id="5920611at2759"/>